<sequence length="163" mass="17061">MQITVSHVDHAETYRERLSPSLWVLAAAGGAAPMVALVFAPVDTTLALVAGALVGVAVIALLVLASPVLEVAEGELRAGRAHIEVSLLGAPQVLAGEPARLARGQDLDPRCWHVIRGGIDGIVSIPVLDPVDPAPAWVLSSRTPDRLAAAVRRAQVRRSTPSR</sequence>
<accession>A0A7X0KV90</accession>
<evidence type="ECO:0000313" key="3">
    <source>
        <dbReference type="Proteomes" id="UP000537775"/>
    </source>
</evidence>
<dbReference type="AlphaFoldDB" id="A0A7X0KV90"/>
<keyword evidence="1" id="KW-0472">Membrane</keyword>
<feature type="transmembrane region" description="Helical" evidence="1">
    <location>
        <begin position="21"/>
        <end position="40"/>
    </location>
</feature>
<gene>
    <name evidence="2" type="ORF">HD594_002251</name>
</gene>
<dbReference type="InterPro" id="IPR021443">
    <property type="entry name" value="DUF3093"/>
</dbReference>
<feature type="transmembrane region" description="Helical" evidence="1">
    <location>
        <begin position="46"/>
        <end position="69"/>
    </location>
</feature>
<keyword evidence="1" id="KW-0812">Transmembrane</keyword>
<organism evidence="2 3">
    <name type="scientific">Microbacterium thalassium</name>
    <dbReference type="NCBI Taxonomy" id="362649"/>
    <lineage>
        <taxon>Bacteria</taxon>
        <taxon>Bacillati</taxon>
        <taxon>Actinomycetota</taxon>
        <taxon>Actinomycetes</taxon>
        <taxon>Micrococcales</taxon>
        <taxon>Microbacteriaceae</taxon>
        <taxon>Microbacterium</taxon>
    </lineage>
</organism>
<dbReference type="RefSeq" id="WP_184751053.1">
    <property type="nucleotide sequence ID" value="NZ_BAAAJR010000005.1"/>
</dbReference>
<comment type="caution">
    <text evidence="2">The sequence shown here is derived from an EMBL/GenBank/DDBJ whole genome shotgun (WGS) entry which is preliminary data.</text>
</comment>
<dbReference type="EMBL" id="JACHML010000001">
    <property type="protein sequence ID" value="MBB6391938.1"/>
    <property type="molecule type" value="Genomic_DNA"/>
</dbReference>
<name>A0A7X0KV90_9MICO</name>
<keyword evidence="3" id="KW-1185">Reference proteome</keyword>
<dbReference type="Pfam" id="PF11292">
    <property type="entry name" value="DUF3093"/>
    <property type="match status" value="1"/>
</dbReference>
<dbReference type="Proteomes" id="UP000537775">
    <property type="component" value="Unassembled WGS sequence"/>
</dbReference>
<proteinExistence type="predicted"/>
<keyword evidence="1" id="KW-1133">Transmembrane helix</keyword>
<evidence type="ECO:0008006" key="4">
    <source>
        <dbReference type="Google" id="ProtNLM"/>
    </source>
</evidence>
<evidence type="ECO:0000256" key="1">
    <source>
        <dbReference type="SAM" id="Phobius"/>
    </source>
</evidence>
<reference evidence="2 3" key="1">
    <citation type="submission" date="2020-08" db="EMBL/GenBank/DDBJ databases">
        <title>Sequencing the genomes of 1000 actinobacteria strains.</title>
        <authorList>
            <person name="Klenk H.-P."/>
        </authorList>
    </citation>
    <scope>NUCLEOTIDE SEQUENCE [LARGE SCALE GENOMIC DNA]</scope>
    <source>
        <strain evidence="2 3">DSM 12511</strain>
    </source>
</reference>
<evidence type="ECO:0000313" key="2">
    <source>
        <dbReference type="EMBL" id="MBB6391938.1"/>
    </source>
</evidence>
<protein>
    <recommendedName>
        <fullName evidence="4">DUF3093 domain-containing protein</fullName>
    </recommendedName>
</protein>